<sequence>MPPKTAASVVRNGASKPHPKGNDRNGVKEEAAPAPTGPQVKSQIVNVALAPAGKSFLDALRSGKKPAAPAAAAKVAVPSPAAVAAPVAEPEVTAAPAAQKTSPVPEVAKKEPVVAAAPAPEEQQPAPVKEAAPAPVEAAPKQSEPVVEAAPAPAPEPEVAAAPEPVVAAAVPAPAVVQVTDTNFSWADEDIQFQIRQPQYAAEYPTSVLENLARNVSFKTPEDQSTMTSAIESLNRERAAFEQTKRAHEDALKNREMELNSMEASLQARERQLHAGTEALRVDRQQLQTQQTQFQAQQAAAAQAAQAAQQRTSQTQSPAAQVSTSSAQSPQAQQQQPPQVQPPPTRSNMYVGGSGYGVSEWVSDQRNWANEASMGGAPNFDMYQNPYQGNYGPRNYHMPGGHRGGLRGIPPSQQLGGGRVPPMMAPQQPYSRAMPQVGNPRPQQQPGMDFNFRPQQQYNSAQNSGYPQQRPTHW</sequence>
<evidence type="ECO:0000256" key="1">
    <source>
        <dbReference type="SAM" id="Coils"/>
    </source>
</evidence>
<protein>
    <submittedName>
        <fullName evidence="3">Uncharacterized protein</fullName>
    </submittedName>
</protein>
<feature type="compositionally biased region" description="Low complexity" evidence="2">
    <location>
        <begin position="113"/>
        <end position="158"/>
    </location>
</feature>
<evidence type="ECO:0000256" key="2">
    <source>
        <dbReference type="SAM" id="MobiDB-lite"/>
    </source>
</evidence>
<keyword evidence="1" id="KW-0175">Coiled coil</keyword>
<feature type="region of interest" description="Disordered" evidence="2">
    <location>
        <begin position="308"/>
        <end position="352"/>
    </location>
</feature>
<proteinExistence type="predicted"/>
<dbReference type="EMBL" id="LJSK01000099">
    <property type="protein sequence ID" value="KPI87171.1"/>
    <property type="molecule type" value="Genomic_DNA"/>
</dbReference>
<evidence type="ECO:0000313" key="4">
    <source>
        <dbReference type="Proteomes" id="UP000038009"/>
    </source>
</evidence>
<gene>
    <name evidence="3" type="ORF">ABL78_3733</name>
</gene>
<evidence type="ECO:0000313" key="3">
    <source>
        <dbReference type="EMBL" id="KPI87171.1"/>
    </source>
</evidence>
<comment type="caution">
    <text evidence="3">The sequence shown here is derived from an EMBL/GenBank/DDBJ whole genome shotgun (WGS) entry which is preliminary data.</text>
</comment>
<dbReference type="OMA" id="CKRTEVE"/>
<dbReference type="OrthoDB" id="273718at2759"/>
<feature type="compositionally biased region" description="Basic and acidic residues" evidence="2">
    <location>
        <begin position="20"/>
        <end position="31"/>
    </location>
</feature>
<feature type="region of interest" description="Disordered" evidence="2">
    <location>
        <begin position="426"/>
        <end position="474"/>
    </location>
</feature>
<feature type="coiled-coil region" evidence="1">
    <location>
        <begin position="231"/>
        <end position="272"/>
    </location>
</feature>
<feature type="region of interest" description="Disordered" evidence="2">
    <location>
        <begin position="1"/>
        <end position="40"/>
    </location>
</feature>
<feature type="region of interest" description="Disordered" evidence="2">
    <location>
        <begin position="63"/>
        <end position="158"/>
    </location>
</feature>
<accession>A0A0N1IL54</accession>
<feature type="compositionally biased region" description="Low complexity" evidence="2">
    <location>
        <begin position="66"/>
        <end position="106"/>
    </location>
</feature>
<keyword evidence="4" id="KW-1185">Reference proteome</keyword>
<feature type="compositionally biased region" description="Polar residues" evidence="2">
    <location>
        <begin position="453"/>
        <end position="474"/>
    </location>
</feature>
<feature type="compositionally biased region" description="Low complexity" evidence="2">
    <location>
        <begin position="308"/>
        <end position="338"/>
    </location>
</feature>
<reference evidence="3 4" key="1">
    <citation type="journal article" date="2015" name="PLoS Pathog.">
        <title>Leptomonas seymouri: Adaptations to the Dixenous Life Cycle Analyzed by Genome Sequencing, Transcriptome Profiling and Co-infection with Leishmania donovani.</title>
        <authorList>
            <person name="Kraeva N."/>
            <person name="Butenko A."/>
            <person name="Hlavacova J."/>
            <person name="Kostygov A."/>
            <person name="Myskova J."/>
            <person name="Grybchuk D."/>
            <person name="Lestinova T."/>
            <person name="Votypka J."/>
            <person name="Volf P."/>
            <person name="Opperdoes F."/>
            <person name="Flegontov P."/>
            <person name="Lukes J."/>
            <person name="Yurchenko V."/>
        </authorList>
    </citation>
    <scope>NUCLEOTIDE SEQUENCE [LARGE SCALE GENOMIC DNA]</scope>
    <source>
        <strain evidence="3 4">ATCC 30220</strain>
    </source>
</reference>
<dbReference type="VEuPathDB" id="TriTrypDB:Lsey_0099_0040"/>
<name>A0A0N1IL54_LEPSE</name>
<organism evidence="3 4">
    <name type="scientific">Leptomonas seymouri</name>
    <dbReference type="NCBI Taxonomy" id="5684"/>
    <lineage>
        <taxon>Eukaryota</taxon>
        <taxon>Discoba</taxon>
        <taxon>Euglenozoa</taxon>
        <taxon>Kinetoplastea</taxon>
        <taxon>Metakinetoplastina</taxon>
        <taxon>Trypanosomatida</taxon>
        <taxon>Trypanosomatidae</taxon>
        <taxon>Leishmaniinae</taxon>
        <taxon>Leptomonas</taxon>
    </lineage>
</organism>
<dbReference type="AlphaFoldDB" id="A0A0N1IL54"/>
<dbReference type="Proteomes" id="UP000038009">
    <property type="component" value="Unassembled WGS sequence"/>
</dbReference>